<dbReference type="AlphaFoldDB" id="A0A3P3YW72"/>
<dbReference type="PANTHER" id="PTHR33269">
    <property type="entry name" value="NADH-UBIQUINONE OXIDOREDUCTASE CHAIN 6"/>
    <property type="match status" value="1"/>
</dbReference>
<keyword evidence="1" id="KW-0679">Respiratory chain</keyword>
<accession>A0A3P3YW72</accession>
<evidence type="ECO:0000313" key="2">
    <source>
        <dbReference type="EMBL" id="SYZ47130.1"/>
    </source>
</evidence>
<keyword evidence="1" id="KW-1278">Translocase</keyword>
<dbReference type="Pfam" id="PF00499">
    <property type="entry name" value="Oxidored_q3"/>
    <property type="match status" value="1"/>
</dbReference>
<comment type="catalytic activity">
    <reaction evidence="1">
        <text>a ubiquinone + NADH + 5 H(+)(in) = a ubiquinol + NAD(+) + 4 H(+)(out)</text>
        <dbReference type="Rhea" id="RHEA:29091"/>
        <dbReference type="Rhea" id="RHEA-COMP:9565"/>
        <dbReference type="Rhea" id="RHEA-COMP:9566"/>
        <dbReference type="ChEBI" id="CHEBI:15378"/>
        <dbReference type="ChEBI" id="CHEBI:16389"/>
        <dbReference type="ChEBI" id="CHEBI:17976"/>
        <dbReference type="ChEBI" id="CHEBI:57540"/>
        <dbReference type="ChEBI" id="CHEBI:57945"/>
        <dbReference type="EC" id="7.1.1.2"/>
    </reaction>
</comment>
<keyword evidence="1" id="KW-0520">NAD</keyword>
<dbReference type="EMBL" id="LS992577">
    <property type="protein sequence ID" value="SYZ47130.1"/>
    <property type="molecule type" value="Genomic_DNA"/>
</dbReference>
<dbReference type="GO" id="GO:0031966">
    <property type="term" value="C:mitochondrial membrane"/>
    <property type="evidence" value="ECO:0007669"/>
    <property type="project" value="UniProtKB-SubCell"/>
</dbReference>
<reference evidence="2" key="1">
    <citation type="submission" date="2018-05" db="EMBL/GenBank/DDBJ databases">
        <authorList>
            <person name="Fogelqvist J."/>
        </authorList>
    </citation>
    <scope>NUCLEOTIDE SEQUENCE [LARGE SCALE GENOMIC DNA]</scope>
</reference>
<keyword evidence="1" id="KW-0472">Membrane</keyword>
<comment type="subcellular location">
    <subcellularLocation>
        <location evidence="1">Mitochondrion membrane</location>
        <topology evidence="1">Multi-pass membrane protein</topology>
    </subcellularLocation>
</comment>
<dbReference type="Gene3D" id="1.20.120.1200">
    <property type="entry name" value="NADH-ubiquinone/plastoquinone oxidoreductase chain 6, subunit NuoJ"/>
    <property type="match status" value="1"/>
</dbReference>
<keyword evidence="1" id="KW-1133">Transmembrane helix</keyword>
<proteinExistence type="inferred from homology"/>
<dbReference type="EC" id="7.1.1.2" evidence="1"/>
<dbReference type="GO" id="GO:0008137">
    <property type="term" value="F:NADH dehydrogenase (ubiquinone) activity"/>
    <property type="evidence" value="ECO:0007669"/>
    <property type="project" value="UniProtKB-UniRule"/>
</dbReference>
<feature type="transmembrane region" description="Helical" evidence="1">
    <location>
        <begin position="152"/>
        <end position="176"/>
    </location>
</feature>
<keyword evidence="1" id="KW-0830">Ubiquinone</keyword>
<keyword evidence="1" id="KW-0249">Electron transport</keyword>
<comment type="similarity">
    <text evidence="1">Belongs to the complex I subunit 6 family.</text>
</comment>
<keyword evidence="1 2" id="KW-0496">Mitochondrion</keyword>
<keyword evidence="1" id="KW-0813">Transport</keyword>
<feature type="transmembrane region" description="Helical" evidence="1">
    <location>
        <begin position="90"/>
        <end position="112"/>
    </location>
</feature>
<name>A0A3P3YW72_PLABS</name>
<feature type="transmembrane region" description="Helical" evidence="1">
    <location>
        <begin position="30"/>
        <end position="50"/>
    </location>
</feature>
<organism evidence="2">
    <name type="scientific">Plasmodiophora brassicae</name>
    <name type="common">Clubroot disease agent</name>
    <dbReference type="NCBI Taxonomy" id="37360"/>
    <lineage>
        <taxon>Eukaryota</taxon>
        <taxon>Sar</taxon>
        <taxon>Rhizaria</taxon>
        <taxon>Endomyxa</taxon>
        <taxon>Phytomyxea</taxon>
        <taxon>Plasmodiophorida</taxon>
        <taxon>Plasmodiophoridae</taxon>
        <taxon>Plasmodiophora</taxon>
    </lineage>
</organism>
<evidence type="ECO:0000256" key="1">
    <source>
        <dbReference type="RuleBase" id="RU004430"/>
    </source>
</evidence>
<dbReference type="PANTHER" id="PTHR33269:SF17">
    <property type="entry name" value="NADH-UBIQUINONE OXIDOREDUCTASE CHAIN 6"/>
    <property type="match status" value="1"/>
</dbReference>
<dbReference type="InterPro" id="IPR042106">
    <property type="entry name" value="Nuo/plastoQ_OxRdtase_6_NuoJ"/>
</dbReference>
<gene>
    <name evidence="2" type="ORF">PLBR_LOCUS15</name>
</gene>
<comment type="function">
    <text evidence="1">Core subunit of the mitochondrial membrane respiratory chain NADH dehydrogenase (Complex I) which catalyzes electron transfer from NADH through the respiratory chain, using ubiquinone as an electron acceptor. Essential for the catalytic activity and assembly of complex I.</text>
</comment>
<feature type="transmembrane region" description="Helical" evidence="1">
    <location>
        <begin position="57"/>
        <end position="78"/>
    </location>
</feature>
<sequence>MLVFFQFFFYLFSSVASISAVMVILSTNAIYSGLFLIWVFFNSALLLLLLDLEYLAIIFIIVYVGAVMVLFLFIVMMLDVKYQSINLEMGYYHIIGGIVLLCLMVKFVNILVNELIFEHGYLMGISVDYLNWFDLIVEVVNIRNIGLHLYNYFFIPFISAGLILLVAMIGAISLVLPSETSNLKSY</sequence>
<geneLocation type="mitochondrion" evidence="2"/>
<keyword evidence="1" id="KW-0812">Transmembrane</keyword>
<protein>
    <recommendedName>
        <fullName evidence="1">NADH-ubiquinone oxidoreductase chain 6</fullName>
        <ecNumber evidence="1">7.1.1.2</ecNumber>
    </recommendedName>
</protein>
<dbReference type="InterPro" id="IPR001457">
    <property type="entry name" value="NADH_UbQ/plastoQ_OxRdtase_su6"/>
</dbReference>